<dbReference type="AlphaFoldDB" id="A0A7C5UW44"/>
<dbReference type="PROSITE" id="PS00379">
    <property type="entry name" value="CDP_ALCOHOL_P_TRANSF"/>
    <property type="match status" value="1"/>
</dbReference>
<dbReference type="EMBL" id="DRUB01000170">
    <property type="protein sequence ID" value="HHR96831.1"/>
    <property type="molecule type" value="Genomic_DNA"/>
</dbReference>
<feature type="transmembrane region" description="Helical" evidence="3">
    <location>
        <begin position="174"/>
        <end position="194"/>
    </location>
</feature>
<dbReference type="InterPro" id="IPR048254">
    <property type="entry name" value="CDP_ALCOHOL_P_TRANSF_CS"/>
</dbReference>
<sequence length="201" mass="22723">MLTRLRNNINKIIIKIAKICQKLRITPNYITLLGLILSLLAIPSALFKNYPLLFLIIVVSSFMDVLDGAVARLNNQITTFGGVLDSVCDRIEELLFLFSLYFVGIDMPLLFIAFAISYTISYLRALGEIRGVKMEGIGLLERSERIILIAITILLLMLIDASVTFLSISVYEIPIILLIILGTITMIQRILYLYHKLQKTK</sequence>
<dbReference type="GO" id="GO:0016780">
    <property type="term" value="F:phosphotransferase activity, for other substituted phosphate groups"/>
    <property type="evidence" value="ECO:0007669"/>
    <property type="project" value="InterPro"/>
</dbReference>
<evidence type="ECO:0000256" key="1">
    <source>
        <dbReference type="ARBA" id="ARBA00022679"/>
    </source>
</evidence>
<dbReference type="Pfam" id="PF01066">
    <property type="entry name" value="CDP-OH_P_transf"/>
    <property type="match status" value="1"/>
</dbReference>
<keyword evidence="3" id="KW-1133">Transmembrane helix</keyword>
<comment type="caution">
    <text evidence="4">The sequence shown here is derived from an EMBL/GenBank/DDBJ whole genome shotgun (WGS) entry which is preliminary data.</text>
</comment>
<organism evidence="4">
    <name type="scientific">Ignisphaera aggregans</name>
    <dbReference type="NCBI Taxonomy" id="334771"/>
    <lineage>
        <taxon>Archaea</taxon>
        <taxon>Thermoproteota</taxon>
        <taxon>Thermoprotei</taxon>
        <taxon>Desulfurococcales</taxon>
        <taxon>Desulfurococcaceae</taxon>
        <taxon>Ignisphaera</taxon>
    </lineage>
</organism>
<dbReference type="InterPro" id="IPR043130">
    <property type="entry name" value="CDP-OH_PTrfase_TM_dom"/>
</dbReference>
<proteinExistence type="inferred from homology"/>
<comment type="similarity">
    <text evidence="2">Belongs to the CDP-alcohol phosphatidyltransferase class-I family.</text>
</comment>
<evidence type="ECO:0000256" key="2">
    <source>
        <dbReference type="RuleBase" id="RU003750"/>
    </source>
</evidence>
<keyword evidence="3" id="KW-0812">Transmembrane</keyword>
<dbReference type="GO" id="GO:0016020">
    <property type="term" value="C:membrane"/>
    <property type="evidence" value="ECO:0007669"/>
    <property type="project" value="InterPro"/>
</dbReference>
<keyword evidence="3" id="KW-0472">Membrane</keyword>
<gene>
    <name evidence="4" type="ORF">ENL47_08560</name>
</gene>
<keyword evidence="1 2" id="KW-0808">Transferase</keyword>
<protein>
    <submittedName>
        <fullName evidence="4">CDP-alcohol phosphatidyltransferase family protein</fullName>
    </submittedName>
</protein>
<name>A0A7C5UW44_9CREN</name>
<feature type="transmembrane region" description="Helical" evidence="3">
    <location>
        <begin position="94"/>
        <end position="125"/>
    </location>
</feature>
<evidence type="ECO:0000256" key="3">
    <source>
        <dbReference type="SAM" id="Phobius"/>
    </source>
</evidence>
<dbReference type="Gene3D" id="1.20.120.1760">
    <property type="match status" value="1"/>
</dbReference>
<dbReference type="GO" id="GO:0008654">
    <property type="term" value="P:phospholipid biosynthetic process"/>
    <property type="evidence" value="ECO:0007669"/>
    <property type="project" value="InterPro"/>
</dbReference>
<accession>A0A7C5UW44</accession>
<feature type="transmembrane region" description="Helical" evidence="3">
    <location>
        <begin position="29"/>
        <end position="47"/>
    </location>
</feature>
<dbReference type="InterPro" id="IPR000462">
    <property type="entry name" value="CDP-OH_P_trans"/>
</dbReference>
<feature type="transmembrane region" description="Helical" evidence="3">
    <location>
        <begin position="146"/>
        <end position="168"/>
    </location>
</feature>
<reference evidence="4" key="1">
    <citation type="journal article" date="2020" name="mSystems">
        <title>Genome- and Community-Level Interaction Insights into Carbon Utilization and Element Cycling Functions of Hydrothermarchaeota in Hydrothermal Sediment.</title>
        <authorList>
            <person name="Zhou Z."/>
            <person name="Liu Y."/>
            <person name="Xu W."/>
            <person name="Pan J."/>
            <person name="Luo Z.H."/>
            <person name="Li M."/>
        </authorList>
    </citation>
    <scope>NUCLEOTIDE SEQUENCE [LARGE SCALE GENOMIC DNA]</scope>
    <source>
        <strain evidence="4">SpSt-1</strain>
    </source>
</reference>
<evidence type="ECO:0000313" key="4">
    <source>
        <dbReference type="EMBL" id="HHR96831.1"/>
    </source>
</evidence>